<gene>
    <name evidence="1" type="ORF">JJB07_06885</name>
</gene>
<reference evidence="1 2" key="1">
    <citation type="submission" date="2021-01" db="EMBL/GenBank/DDBJ databases">
        <title>Tumebacillus sp. strain ITR2 16S ribosomal RNA gene Genome sequencing and assembly.</title>
        <authorList>
            <person name="Kang M."/>
        </authorList>
    </citation>
    <scope>NUCLEOTIDE SEQUENCE [LARGE SCALE GENOMIC DNA]</scope>
    <source>
        <strain evidence="1 2">ITR2</strain>
    </source>
</reference>
<sequence length="286" mass="31252">MSIPFFDLHVHSEPDTYSRRYSPLSLGQEMKAAGAGAVLKSHLTATTSVARMAREQGYPIYGSITLNQYAGGVSTQAVQAALAANGQDAPMVIWFPTLTGHGAKPRLSQPKCHPVLDTYPVKLERVSEEGRLRPDTIDVIQLAVDFGIPMATGHSSKEEVYMLVEEVDKRGGRIMLTHPCHSCTGFTTSEVAELLQSSHVWAEVAILMTKLGYESPDDVLDLLQAIDPGRVCVSTDFGQLKNETVTEGYAWFIEQVRTSAASRGLEIPDSLVEQICRTNPMKFLGV</sequence>
<evidence type="ECO:0000313" key="1">
    <source>
        <dbReference type="EMBL" id="MBL0386369.1"/>
    </source>
</evidence>
<protein>
    <recommendedName>
        <fullName evidence="3">Cytosolic protein</fullName>
    </recommendedName>
</protein>
<proteinExistence type="predicted"/>
<comment type="caution">
    <text evidence="1">The sequence shown here is derived from an EMBL/GenBank/DDBJ whole genome shotgun (WGS) entry which is preliminary data.</text>
</comment>
<dbReference type="InterPro" id="IPR016797">
    <property type="entry name" value="UCP021898"/>
</dbReference>
<evidence type="ECO:0008006" key="3">
    <source>
        <dbReference type="Google" id="ProtNLM"/>
    </source>
</evidence>
<evidence type="ECO:0000313" key="2">
    <source>
        <dbReference type="Proteomes" id="UP000602284"/>
    </source>
</evidence>
<keyword evidence="2" id="KW-1185">Reference proteome</keyword>
<accession>A0ABS1J7Z5</accession>
<organism evidence="1 2">
    <name type="scientific">Tumebacillus amylolyticus</name>
    <dbReference type="NCBI Taxonomy" id="2801339"/>
    <lineage>
        <taxon>Bacteria</taxon>
        <taxon>Bacillati</taxon>
        <taxon>Bacillota</taxon>
        <taxon>Bacilli</taxon>
        <taxon>Bacillales</taxon>
        <taxon>Alicyclobacillaceae</taxon>
        <taxon>Tumebacillus</taxon>
    </lineage>
</organism>
<dbReference type="EMBL" id="JAEQNB010000001">
    <property type="protein sequence ID" value="MBL0386369.1"/>
    <property type="molecule type" value="Genomic_DNA"/>
</dbReference>
<dbReference type="SUPFAM" id="SSF51556">
    <property type="entry name" value="Metallo-dependent hydrolases"/>
    <property type="match status" value="1"/>
</dbReference>
<name>A0ABS1J7Z5_9BACL</name>
<dbReference type="InterPro" id="IPR032466">
    <property type="entry name" value="Metal_Hydrolase"/>
</dbReference>
<dbReference type="InterPro" id="IPR046249">
    <property type="entry name" value="DUF6282"/>
</dbReference>
<dbReference type="Pfam" id="PF19799">
    <property type="entry name" value="DUF6282"/>
    <property type="match status" value="1"/>
</dbReference>
<dbReference type="Proteomes" id="UP000602284">
    <property type="component" value="Unassembled WGS sequence"/>
</dbReference>
<dbReference type="Gene3D" id="3.20.20.140">
    <property type="entry name" value="Metal-dependent hydrolases"/>
    <property type="match status" value="1"/>
</dbReference>
<dbReference type="RefSeq" id="WP_201632587.1">
    <property type="nucleotide sequence ID" value="NZ_JAEQNB010000001.1"/>
</dbReference>
<dbReference type="PIRSF" id="PIRSF021898">
    <property type="entry name" value="UCP021898"/>
    <property type="match status" value="1"/>
</dbReference>